<dbReference type="InterPro" id="IPR000156">
    <property type="entry name" value="Ran_bind_dom"/>
</dbReference>
<dbReference type="AlphaFoldDB" id="A0A9W7CDS7"/>
<dbReference type="Proteomes" id="UP001165082">
    <property type="component" value="Unassembled WGS sequence"/>
</dbReference>
<name>A0A9W7CDS7_9STRA</name>
<dbReference type="OrthoDB" id="2357150at2759"/>
<organism evidence="3 4">
    <name type="scientific">Triparma retinervis</name>
    <dbReference type="NCBI Taxonomy" id="2557542"/>
    <lineage>
        <taxon>Eukaryota</taxon>
        <taxon>Sar</taxon>
        <taxon>Stramenopiles</taxon>
        <taxon>Ochrophyta</taxon>
        <taxon>Bolidophyceae</taxon>
        <taxon>Parmales</taxon>
        <taxon>Triparmaceae</taxon>
        <taxon>Triparma</taxon>
    </lineage>
</organism>
<sequence>MASFGEIAAKAAEAPAPAPAAAPVEGEAPKAGEAPAEEESTAEFTPVVALEEVDVKTGEEEEETLFEMRAKLFVFGETLLDKGTGNKSWRERGVGTVKLLKHREFGKIRTLMRQDKTMKIIANHVVDPRIKLEPNAGSDRSWVWSAFDFSDGELVETVFALRFGDSDKAGAFKTAFGEAQKEMEAELEGEDKGDQQAGDEAAEALEGLKTKEEEGEKEKE</sequence>
<evidence type="ECO:0000259" key="2">
    <source>
        <dbReference type="PROSITE" id="PS50196"/>
    </source>
</evidence>
<dbReference type="InterPro" id="IPR045255">
    <property type="entry name" value="RanBP1-like"/>
</dbReference>
<dbReference type="GO" id="GO:0005643">
    <property type="term" value="C:nuclear pore"/>
    <property type="evidence" value="ECO:0007669"/>
    <property type="project" value="TreeGrafter"/>
</dbReference>
<gene>
    <name evidence="3" type="ORF">TrRE_jg12383</name>
</gene>
<evidence type="ECO:0000313" key="3">
    <source>
        <dbReference type="EMBL" id="GMI06843.1"/>
    </source>
</evidence>
<feature type="compositionally biased region" description="Basic and acidic residues" evidence="1">
    <location>
        <begin position="206"/>
        <end position="220"/>
    </location>
</feature>
<protein>
    <recommendedName>
        <fullName evidence="2">RanBD1 domain-containing protein</fullName>
    </recommendedName>
</protein>
<dbReference type="PANTHER" id="PTHR23138">
    <property type="entry name" value="RAN BINDING PROTEIN"/>
    <property type="match status" value="1"/>
</dbReference>
<feature type="region of interest" description="Disordered" evidence="1">
    <location>
        <begin position="180"/>
        <end position="220"/>
    </location>
</feature>
<accession>A0A9W7CDS7</accession>
<feature type="compositionally biased region" description="Low complexity" evidence="1">
    <location>
        <begin position="8"/>
        <end position="34"/>
    </location>
</feature>
<dbReference type="Gene3D" id="2.30.29.30">
    <property type="entry name" value="Pleckstrin-homology domain (PH domain)/Phosphotyrosine-binding domain (PTB)"/>
    <property type="match status" value="1"/>
</dbReference>
<feature type="region of interest" description="Disordered" evidence="1">
    <location>
        <begin position="1"/>
        <end position="50"/>
    </location>
</feature>
<evidence type="ECO:0000256" key="1">
    <source>
        <dbReference type="SAM" id="MobiDB-lite"/>
    </source>
</evidence>
<reference evidence="3" key="1">
    <citation type="submission" date="2022-07" db="EMBL/GenBank/DDBJ databases">
        <title>Genome analysis of Parmales, a sister group of diatoms, reveals the evolutionary specialization of diatoms from phago-mixotrophs to photoautotrophs.</title>
        <authorList>
            <person name="Ban H."/>
            <person name="Sato S."/>
            <person name="Yoshikawa S."/>
            <person name="Kazumasa Y."/>
            <person name="Nakamura Y."/>
            <person name="Ichinomiya M."/>
            <person name="Saitoh K."/>
            <person name="Sato N."/>
            <person name="Blanc-Mathieu R."/>
            <person name="Endo H."/>
            <person name="Kuwata A."/>
            <person name="Ogata H."/>
        </authorList>
    </citation>
    <scope>NUCLEOTIDE SEQUENCE</scope>
</reference>
<dbReference type="SMART" id="SM00160">
    <property type="entry name" value="RanBD"/>
    <property type="match status" value="1"/>
</dbReference>
<dbReference type="SUPFAM" id="SSF50729">
    <property type="entry name" value="PH domain-like"/>
    <property type="match status" value="1"/>
</dbReference>
<dbReference type="Pfam" id="PF00638">
    <property type="entry name" value="Ran_BP1"/>
    <property type="match status" value="1"/>
</dbReference>
<feature type="compositionally biased region" description="Basic and acidic residues" evidence="1">
    <location>
        <begin position="180"/>
        <end position="194"/>
    </location>
</feature>
<dbReference type="InterPro" id="IPR011993">
    <property type="entry name" value="PH-like_dom_sf"/>
</dbReference>
<dbReference type="GO" id="GO:0005096">
    <property type="term" value="F:GTPase activator activity"/>
    <property type="evidence" value="ECO:0007669"/>
    <property type="project" value="TreeGrafter"/>
</dbReference>
<evidence type="ECO:0000313" key="4">
    <source>
        <dbReference type="Proteomes" id="UP001165082"/>
    </source>
</evidence>
<dbReference type="PROSITE" id="PS50196">
    <property type="entry name" value="RANBD1"/>
    <property type="match status" value="1"/>
</dbReference>
<feature type="domain" description="RanBD1" evidence="2">
    <location>
        <begin position="43"/>
        <end position="185"/>
    </location>
</feature>
<feature type="compositionally biased region" description="Low complexity" evidence="1">
    <location>
        <begin position="195"/>
        <end position="205"/>
    </location>
</feature>
<comment type="caution">
    <text evidence="3">The sequence shown here is derived from an EMBL/GenBank/DDBJ whole genome shotgun (WGS) entry which is preliminary data.</text>
</comment>
<dbReference type="GO" id="GO:0006913">
    <property type="term" value="P:nucleocytoplasmic transport"/>
    <property type="evidence" value="ECO:0007669"/>
    <property type="project" value="InterPro"/>
</dbReference>
<dbReference type="InterPro" id="IPR045256">
    <property type="entry name" value="RanBP1_RanBD"/>
</dbReference>
<keyword evidence="4" id="KW-1185">Reference proteome</keyword>
<proteinExistence type="predicted"/>
<dbReference type="PANTHER" id="PTHR23138:SF87">
    <property type="entry name" value="E3 SUMO-PROTEIN LIGASE RANBP2"/>
    <property type="match status" value="1"/>
</dbReference>
<dbReference type="GO" id="GO:0005737">
    <property type="term" value="C:cytoplasm"/>
    <property type="evidence" value="ECO:0007669"/>
    <property type="project" value="TreeGrafter"/>
</dbReference>
<dbReference type="CDD" id="cd13179">
    <property type="entry name" value="RanBD_RanBP1"/>
    <property type="match status" value="1"/>
</dbReference>
<dbReference type="FunFam" id="2.30.29.30:FF:000312">
    <property type="entry name" value="Ran binding protein 1"/>
    <property type="match status" value="1"/>
</dbReference>
<dbReference type="EMBL" id="BRXZ01000181">
    <property type="protein sequence ID" value="GMI06843.1"/>
    <property type="molecule type" value="Genomic_DNA"/>
</dbReference>